<accession>A0A2S5BI42</accession>
<feature type="compositionally biased region" description="Basic residues" evidence="1">
    <location>
        <begin position="70"/>
        <end position="86"/>
    </location>
</feature>
<comment type="caution">
    <text evidence="3">The sequence shown here is derived from an EMBL/GenBank/DDBJ whole genome shotgun (WGS) entry which is preliminary data.</text>
</comment>
<evidence type="ECO:0000313" key="3">
    <source>
        <dbReference type="EMBL" id="POY76446.1"/>
    </source>
</evidence>
<dbReference type="InterPro" id="IPR001810">
    <property type="entry name" value="F-box_dom"/>
</dbReference>
<evidence type="ECO:0000256" key="1">
    <source>
        <dbReference type="SAM" id="MobiDB-lite"/>
    </source>
</evidence>
<name>A0A2S5BI42_9BASI</name>
<keyword evidence="4" id="KW-1185">Reference proteome</keyword>
<organism evidence="3 4">
    <name type="scientific">Rhodotorula taiwanensis</name>
    <dbReference type="NCBI Taxonomy" id="741276"/>
    <lineage>
        <taxon>Eukaryota</taxon>
        <taxon>Fungi</taxon>
        <taxon>Dikarya</taxon>
        <taxon>Basidiomycota</taxon>
        <taxon>Pucciniomycotina</taxon>
        <taxon>Microbotryomycetes</taxon>
        <taxon>Sporidiobolales</taxon>
        <taxon>Sporidiobolaceae</taxon>
        <taxon>Rhodotorula</taxon>
    </lineage>
</organism>
<reference evidence="3 4" key="1">
    <citation type="journal article" date="2018" name="Front. Microbiol.">
        <title>Prospects for Fungal Bioremediation of Acidic Radioactive Waste Sites: Characterization and Genome Sequence of Rhodotorula taiwanensis MD1149.</title>
        <authorList>
            <person name="Tkavc R."/>
            <person name="Matrosova V.Y."/>
            <person name="Grichenko O.E."/>
            <person name="Gostincar C."/>
            <person name="Volpe R.P."/>
            <person name="Klimenkova P."/>
            <person name="Gaidamakova E.K."/>
            <person name="Zhou C.E."/>
            <person name="Stewart B.J."/>
            <person name="Lyman M.G."/>
            <person name="Malfatti S.A."/>
            <person name="Rubinfeld B."/>
            <person name="Courtot M."/>
            <person name="Singh J."/>
            <person name="Dalgard C.L."/>
            <person name="Hamilton T."/>
            <person name="Frey K.G."/>
            <person name="Gunde-Cimerman N."/>
            <person name="Dugan L."/>
            <person name="Daly M.J."/>
        </authorList>
    </citation>
    <scope>NUCLEOTIDE SEQUENCE [LARGE SCALE GENOMIC DNA]</scope>
    <source>
        <strain evidence="3 4">MD1149</strain>
    </source>
</reference>
<protein>
    <recommendedName>
        <fullName evidence="2">F-box domain-containing protein</fullName>
    </recommendedName>
</protein>
<gene>
    <name evidence="3" type="ORF">BMF94_0647</name>
</gene>
<sequence>MAARTQYQRKAAARVSYAPPNESDASDDEWGGGASSAAHKARKDAPQADESDSGDATAEPSSGDEFRLGQARKRKAKKPRKKVKRTKQADEKAERAPKGKKRVGKLEAVTLVPTEVLLEIFSYLGPGDLLSLSKVSKSYRSIVTGDKSQSLWRRARAKYKLPDVSGGGFTELQYAEMMFGKGCTNCDRKSGTMDFYLRSKLCSECRKASLVKLEQLAKTHPNGMLEWPMCDTGAPSSGTSSTNQSPRSPKMIVLAADAETYKPRAPPAELVPVVHYANNLFNASRTLKPTPMMTNLPMADAVASNVL</sequence>
<dbReference type="SUPFAM" id="SSF81383">
    <property type="entry name" value="F-box domain"/>
    <property type="match status" value="1"/>
</dbReference>
<dbReference type="InterPro" id="IPR036047">
    <property type="entry name" value="F-box-like_dom_sf"/>
</dbReference>
<evidence type="ECO:0000259" key="2">
    <source>
        <dbReference type="PROSITE" id="PS50181"/>
    </source>
</evidence>
<dbReference type="SMART" id="SM00256">
    <property type="entry name" value="FBOX"/>
    <property type="match status" value="1"/>
</dbReference>
<feature type="compositionally biased region" description="Basic and acidic residues" evidence="1">
    <location>
        <begin position="87"/>
        <end position="97"/>
    </location>
</feature>
<proteinExistence type="predicted"/>
<feature type="compositionally biased region" description="Polar residues" evidence="1">
    <location>
        <begin position="234"/>
        <end position="247"/>
    </location>
</feature>
<dbReference type="Gene3D" id="1.20.1280.50">
    <property type="match status" value="1"/>
</dbReference>
<dbReference type="Proteomes" id="UP000237144">
    <property type="component" value="Unassembled WGS sequence"/>
</dbReference>
<dbReference type="EMBL" id="PJQD01000005">
    <property type="protein sequence ID" value="POY76446.1"/>
    <property type="molecule type" value="Genomic_DNA"/>
</dbReference>
<evidence type="ECO:0000313" key="4">
    <source>
        <dbReference type="Proteomes" id="UP000237144"/>
    </source>
</evidence>
<dbReference type="Pfam" id="PF12937">
    <property type="entry name" value="F-box-like"/>
    <property type="match status" value="1"/>
</dbReference>
<feature type="region of interest" description="Disordered" evidence="1">
    <location>
        <begin position="1"/>
        <end position="102"/>
    </location>
</feature>
<feature type="domain" description="F-box" evidence="2">
    <location>
        <begin position="106"/>
        <end position="155"/>
    </location>
</feature>
<feature type="region of interest" description="Disordered" evidence="1">
    <location>
        <begin position="230"/>
        <end position="249"/>
    </location>
</feature>
<dbReference type="OrthoDB" id="2525973at2759"/>
<dbReference type="PROSITE" id="PS50181">
    <property type="entry name" value="FBOX"/>
    <property type="match status" value="1"/>
</dbReference>
<dbReference type="AlphaFoldDB" id="A0A2S5BI42"/>